<keyword evidence="14" id="KW-1133">Transmembrane helix</keyword>
<keyword evidence="4" id="KW-0723">Serine/threonine-protein kinase</keyword>
<keyword evidence="15" id="KW-0472">Membrane</keyword>
<keyword evidence="16" id="KW-0675">Receptor</keyword>
<evidence type="ECO:0000256" key="7">
    <source>
        <dbReference type="ARBA" id="ARBA00022679"/>
    </source>
</evidence>
<feature type="domain" description="Protein kinase" evidence="20">
    <location>
        <begin position="1"/>
        <end position="282"/>
    </location>
</feature>
<dbReference type="Gene3D" id="1.10.510.10">
    <property type="entry name" value="Transferase(Phosphotransferase) domain 1"/>
    <property type="match status" value="1"/>
</dbReference>
<evidence type="ECO:0000256" key="3">
    <source>
        <dbReference type="ARBA" id="ARBA00022475"/>
    </source>
</evidence>
<evidence type="ECO:0000313" key="22">
    <source>
        <dbReference type="Proteomes" id="UP000238479"/>
    </source>
</evidence>
<dbReference type="STRING" id="74649.A0A2P6SHM3"/>
<keyword evidence="12" id="KW-0418">Kinase</keyword>
<evidence type="ECO:0000256" key="1">
    <source>
        <dbReference type="ARBA" id="ARBA00004162"/>
    </source>
</evidence>
<evidence type="ECO:0000256" key="10">
    <source>
        <dbReference type="ARBA" id="ARBA00022737"/>
    </source>
</evidence>
<dbReference type="FunFam" id="1.10.510.10:FF:000358">
    <property type="entry name" value="Putative leucine-rich repeat receptor-like serine/threonine-protein kinase"/>
    <property type="match status" value="1"/>
</dbReference>
<gene>
    <name evidence="21" type="ORF">RchiOBHm_Chr1g0356431</name>
</gene>
<dbReference type="SUPFAM" id="SSF56112">
    <property type="entry name" value="Protein kinase-like (PK-like)"/>
    <property type="match status" value="1"/>
</dbReference>
<keyword evidence="22" id="KW-1185">Reference proteome</keyword>
<keyword evidence="17" id="KW-0325">Glycoprotein</keyword>
<dbReference type="Pfam" id="PF07714">
    <property type="entry name" value="PK_Tyr_Ser-Thr"/>
    <property type="match status" value="1"/>
</dbReference>
<dbReference type="GO" id="GO:0005524">
    <property type="term" value="F:ATP binding"/>
    <property type="evidence" value="ECO:0007669"/>
    <property type="project" value="UniProtKB-KW"/>
</dbReference>
<dbReference type="AlphaFoldDB" id="A0A2P6SHM3"/>
<keyword evidence="13" id="KW-0067">ATP-binding</keyword>
<evidence type="ECO:0000256" key="16">
    <source>
        <dbReference type="ARBA" id="ARBA00023170"/>
    </source>
</evidence>
<evidence type="ECO:0000256" key="18">
    <source>
        <dbReference type="ARBA" id="ARBA00047899"/>
    </source>
</evidence>
<dbReference type="InterPro" id="IPR008271">
    <property type="entry name" value="Ser/Thr_kinase_AS"/>
</dbReference>
<organism evidence="21 22">
    <name type="scientific">Rosa chinensis</name>
    <name type="common">China rose</name>
    <dbReference type="NCBI Taxonomy" id="74649"/>
    <lineage>
        <taxon>Eukaryota</taxon>
        <taxon>Viridiplantae</taxon>
        <taxon>Streptophyta</taxon>
        <taxon>Embryophyta</taxon>
        <taxon>Tracheophyta</taxon>
        <taxon>Spermatophyta</taxon>
        <taxon>Magnoliopsida</taxon>
        <taxon>eudicotyledons</taxon>
        <taxon>Gunneridae</taxon>
        <taxon>Pentapetalae</taxon>
        <taxon>rosids</taxon>
        <taxon>fabids</taxon>
        <taxon>Rosales</taxon>
        <taxon>Rosaceae</taxon>
        <taxon>Rosoideae</taxon>
        <taxon>Rosoideae incertae sedis</taxon>
        <taxon>Rosa</taxon>
    </lineage>
</organism>
<evidence type="ECO:0000256" key="9">
    <source>
        <dbReference type="ARBA" id="ARBA00022729"/>
    </source>
</evidence>
<evidence type="ECO:0000259" key="20">
    <source>
        <dbReference type="PROSITE" id="PS50011"/>
    </source>
</evidence>
<dbReference type="PANTHER" id="PTHR48055:SF55">
    <property type="entry name" value="PROTEIN KINASE DOMAIN-CONTAINING PROTEIN"/>
    <property type="match status" value="1"/>
</dbReference>
<proteinExistence type="predicted"/>
<evidence type="ECO:0000256" key="13">
    <source>
        <dbReference type="ARBA" id="ARBA00022840"/>
    </source>
</evidence>
<dbReference type="EC" id="2.7.11.1" evidence="2"/>
<evidence type="ECO:0000256" key="8">
    <source>
        <dbReference type="ARBA" id="ARBA00022692"/>
    </source>
</evidence>
<dbReference type="PANTHER" id="PTHR48055">
    <property type="entry name" value="LEUCINE-RICH REPEAT RECEPTOR PROTEIN KINASE EMS1"/>
    <property type="match status" value="1"/>
</dbReference>
<dbReference type="GO" id="GO:0004674">
    <property type="term" value="F:protein serine/threonine kinase activity"/>
    <property type="evidence" value="ECO:0007669"/>
    <property type="project" value="UniProtKB-KW"/>
</dbReference>
<dbReference type="Proteomes" id="UP000238479">
    <property type="component" value="Chromosome 1"/>
</dbReference>
<comment type="catalytic activity">
    <reaction evidence="18">
        <text>L-threonyl-[protein] + ATP = O-phospho-L-threonyl-[protein] + ADP + H(+)</text>
        <dbReference type="Rhea" id="RHEA:46608"/>
        <dbReference type="Rhea" id="RHEA-COMP:11060"/>
        <dbReference type="Rhea" id="RHEA-COMP:11605"/>
        <dbReference type="ChEBI" id="CHEBI:15378"/>
        <dbReference type="ChEBI" id="CHEBI:30013"/>
        <dbReference type="ChEBI" id="CHEBI:30616"/>
        <dbReference type="ChEBI" id="CHEBI:61977"/>
        <dbReference type="ChEBI" id="CHEBI:456216"/>
        <dbReference type="EC" id="2.7.11.1"/>
    </reaction>
</comment>
<keyword evidence="7 21" id="KW-0808">Transferase</keyword>
<comment type="subcellular location">
    <subcellularLocation>
        <location evidence="1">Cell membrane</location>
        <topology evidence="1">Single-pass membrane protein</topology>
    </subcellularLocation>
</comment>
<dbReference type="InterPro" id="IPR000719">
    <property type="entry name" value="Prot_kinase_dom"/>
</dbReference>
<protein>
    <recommendedName>
        <fullName evidence="2">non-specific serine/threonine protein kinase</fullName>
        <ecNumber evidence="2">2.7.11.1</ecNumber>
    </recommendedName>
</protein>
<keyword evidence="3" id="KW-1003">Cell membrane</keyword>
<evidence type="ECO:0000256" key="11">
    <source>
        <dbReference type="ARBA" id="ARBA00022741"/>
    </source>
</evidence>
<evidence type="ECO:0000313" key="21">
    <source>
        <dbReference type="EMBL" id="PRQ58179.1"/>
    </source>
</evidence>
<dbReference type="InterPro" id="IPR001245">
    <property type="entry name" value="Ser-Thr/Tyr_kinase_cat_dom"/>
</dbReference>
<dbReference type="InterPro" id="IPR051564">
    <property type="entry name" value="LRR_receptor-like_kinase"/>
</dbReference>
<dbReference type="InterPro" id="IPR011009">
    <property type="entry name" value="Kinase-like_dom_sf"/>
</dbReference>
<evidence type="ECO:0000256" key="17">
    <source>
        <dbReference type="ARBA" id="ARBA00023180"/>
    </source>
</evidence>
<evidence type="ECO:0000256" key="12">
    <source>
        <dbReference type="ARBA" id="ARBA00022777"/>
    </source>
</evidence>
<dbReference type="OMA" id="ERIRDCI"/>
<evidence type="ECO:0000256" key="6">
    <source>
        <dbReference type="ARBA" id="ARBA00022614"/>
    </source>
</evidence>
<keyword evidence="6" id="KW-0433">Leucine-rich repeat</keyword>
<dbReference type="PROSITE" id="PS00108">
    <property type="entry name" value="PROTEIN_KINASE_ST"/>
    <property type="match status" value="1"/>
</dbReference>
<keyword evidence="8" id="KW-0812">Transmembrane</keyword>
<name>A0A2P6SHM3_ROSCH</name>
<dbReference type="GO" id="GO:0005886">
    <property type="term" value="C:plasma membrane"/>
    <property type="evidence" value="ECO:0007669"/>
    <property type="project" value="UniProtKB-SubCell"/>
</dbReference>
<dbReference type="Gene3D" id="3.30.200.20">
    <property type="entry name" value="Phosphorylase Kinase, domain 1"/>
    <property type="match status" value="1"/>
</dbReference>
<keyword evidence="9" id="KW-0732">Signal</keyword>
<dbReference type="Gramene" id="PRQ58179">
    <property type="protein sequence ID" value="PRQ58179"/>
    <property type="gene ID" value="RchiOBHm_Chr1g0356431"/>
</dbReference>
<dbReference type="EMBL" id="PDCK01000039">
    <property type="protein sequence ID" value="PRQ58179.1"/>
    <property type="molecule type" value="Genomic_DNA"/>
</dbReference>
<accession>A0A2P6SHM3</accession>
<comment type="catalytic activity">
    <reaction evidence="19">
        <text>L-seryl-[protein] + ATP = O-phospho-L-seryl-[protein] + ADP + H(+)</text>
        <dbReference type="Rhea" id="RHEA:17989"/>
        <dbReference type="Rhea" id="RHEA-COMP:9863"/>
        <dbReference type="Rhea" id="RHEA-COMP:11604"/>
        <dbReference type="ChEBI" id="CHEBI:15378"/>
        <dbReference type="ChEBI" id="CHEBI:29999"/>
        <dbReference type="ChEBI" id="CHEBI:30616"/>
        <dbReference type="ChEBI" id="CHEBI:83421"/>
        <dbReference type="ChEBI" id="CHEBI:456216"/>
        <dbReference type="EC" id="2.7.11.1"/>
    </reaction>
</comment>
<dbReference type="SMART" id="SM00220">
    <property type="entry name" value="S_TKc"/>
    <property type="match status" value="1"/>
</dbReference>
<comment type="caution">
    <text evidence="21">The sequence shown here is derived from an EMBL/GenBank/DDBJ whole genome shotgun (WGS) entry which is preliminary data.</text>
</comment>
<evidence type="ECO:0000256" key="19">
    <source>
        <dbReference type="ARBA" id="ARBA00048679"/>
    </source>
</evidence>
<evidence type="ECO:0000256" key="5">
    <source>
        <dbReference type="ARBA" id="ARBA00022553"/>
    </source>
</evidence>
<reference evidence="21 22" key="1">
    <citation type="journal article" date="2018" name="Nat. Genet.">
        <title>The Rosa genome provides new insights in the design of modern roses.</title>
        <authorList>
            <person name="Bendahmane M."/>
        </authorList>
    </citation>
    <scope>NUCLEOTIDE SEQUENCE [LARGE SCALE GENOMIC DNA]</scope>
    <source>
        <strain evidence="22">cv. Old Blush</strain>
    </source>
</reference>
<evidence type="ECO:0000256" key="4">
    <source>
        <dbReference type="ARBA" id="ARBA00022527"/>
    </source>
</evidence>
<keyword evidence="5" id="KW-0597">Phosphoprotein</keyword>
<evidence type="ECO:0000256" key="15">
    <source>
        <dbReference type="ARBA" id="ARBA00023136"/>
    </source>
</evidence>
<sequence length="322" mass="36694">MPSHKAQLVAVKVFNMLRWGASNSFIAECEMFRNIWHRNIVKIVTSCSSVDFSGNDFKALVYEFMENGSLEEWLHPTFGTQNPAKNLNLLERLDIAIDVACALDYLHNHCKTPIVHCDLKLSNVLLDNELTGHLSDFGLARFLSKTNNVAANQSSSRGSVGYVAPEYKKGSEASTYGDVYSFGILLLEMFTGKKPSDHMFRDDLNLHTFVKMAYFERAIEIADSRLFLQEDNHNTTTKYCERFSSEIEECLCWIFGIGIVCSSKSPRERMDMGYVVTKLQYIRNILNALHGCARSNCNCMVCRRKMNELAARAQNRLKLFFL</sequence>
<keyword evidence="11" id="KW-0547">Nucleotide-binding</keyword>
<evidence type="ECO:0000256" key="2">
    <source>
        <dbReference type="ARBA" id="ARBA00012513"/>
    </source>
</evidence>
<dbReference type="PROSITE" id="PS50011">
    <property type="entry name" value="PROTEIN_KINASE_DOM"/>
    <property type="match status" value="1"/>
</dbReference>
<keyword evidence="10" id="KW-0677">Repeat</keyword>
<evidence type="ECO:0000256" key="14">
    <source>
        <dbReference type="ARBA" id="ARBA00022989"/>
    </source>
</evidence>